<evidence type="ECO:0000313" key="1">
    <source>
        <dbReference type="EMBL" id="KAG0315435.1"/>
    </source>
</evidence>
<sequence>MDNLVNLYLASGNINKAEKWNEKSKGRELNLPFENMTIHERILRKHSFEHPDRSEVLEMLKDWDNIMNKSCSVSPTKIAENGYKYDLEVLAKR</sequence>
<name>A0A9P6R9M2_9FUNG</name>
<proteinExistence type="predicted"/>
<comment type="caution">
    <text evidence="1">The sequence shown here is derived from an EMBL/GenBank/DDBJ whole genome shotgun (WGS) entry which is preliminary data.</text>
</comment>
<dbReference type="AlphaFoldDB" id="A0A9P6R9M2"/>
<accession>A0A9P6R9M2</accession>
<dbReference type="EMBL" id="JAAAIP010000539">
    <property type="protein sequence ID" value="KAG0315435.1"/>
    <property type="molecule type" value="Genomic_DNA"/>
</dbReference>
<keyword evidence="2" id="KW-1185">Reference proteome</keyword>
<protein>
    <submittedName>
        <fullName evidence="1">Uncharacterized protein</fullName>
    </submittedName>
</protein>
<dbReference type="Proteomes" id="UP000738325">
    <property type="component" value="Unassembled WGS sequence"/>
</dbReference>
<organism evidence="1 2">
    <name type="scientific">Dissophora globulifera</name>
    <dbReference type="NCBI Taxonomy" id="979702"/>
    <lineage>
        <taxon>Eukaryota</taxon>
        <taxon>Fungi</taxon>
        <taxon>Fungi incertae sedis</taxon>
        <taxon>Mucoromycota</taxon>
        <taxon>Mortierellomycotina</taxon>
        <taxon>Mortierellomycetes</taxon>
        <taxon>Mortierellales</taxon>
        <taxon>Mortierellaceae</taxon>
        <taxon>Dissophora</taxon>
    </lineage>
</organism>
<gene>
    <name evidence="1" type="ORF">BGZ99_007458</name>
</gene>
<evidence type="ECO:0000313" key="2">
    <source>
        <dbReference type="Proteomes" id="UP000738325"/>
    </source>
</evidence>
<reference evidence="1" key="1">
    <citation type="journal article" date="2020" name="Fungal Divers.">
        <title>Resolving the Mortierellaceae phylogeny through synthesis of multi-gene phylogenetics and phylogenomics.</title>
        <authorList>
            <person name="Vandepol N."/>
            <person name="Liber J."/>
            <person name="Desiro A."/>
            <person name="Na H."/>
            <person name="Kennedy M."/>
            <person name="Barry K."/>
            <person name="Grigoriev I.V."/>
            <person name="Miller A.N."/>
            <person name="O'Donnell K."/>
            <person name="Stajich J.E."/>
            <person name="Bonito G."/>
        </authorList>
    </citation>
    <scope>NUCLEOTIDE SEQUENCE</scope>
    <source>
        <strain evidence="1">REB-010B</strain>
    </source>
</reference>